<dbReference type="Pfam" id="PF04149">
    <property type="entry name" value="DUF397"/>
    <property type="match status" value="1"/>
</dbReference>
<comment type="caution">
    <text evidence="2">The sequence shown here is derived from an EMBL/GenBank/DDBJ whole genome shotgun (WGS) entry which is preliminary data.</text>
</comment>
<protein>
    <submittedName>
        <fullName evidence="2">DUF397 domain-containing protein</fullName>
    </submittedName>
</protein>
<name>A0ABW3ERR9_9ACTN</name>
<dbReference type="EMBL" id="JBHTJA010000043">
    <property type="protein sequence ID" value="MFD0902877.1"/>
    <property type="molecule type" value="Genomic_DNA"/>
</dbReference>
<organism evidence="2 3">
    <name type="scientific">Actinomadura sediminis</name>
    <dbReference type="NCBI Taxonomy" id="1038904"/>
    <lineage>
        <taxon>Bacteria</taxon>
        <taxon>Bacillati</taxon>
        <taxon>Actinomycetota</taxon>
        <taxon>Actinomycetes</taxon>
        <taxon>Streptosporangiales</taxon>
        <taxon>Thermomonosporaceae</taxon>
        <taxon>Actinomadura</taxon>
    </lineage>
</organism>
<evidence type="ECO:0000313" key="3">
    <source>
        <dbReference type="Proteomes" id="UP001596972"/>
    </source>
</evidence>
<feature type="domain" description="DUF397" evidence="1">
    <location>
        <begin position="9"/>
        <end position="61"/>
    </location>
</feature>
<evidence type="ECO:0000313" key="2">
    <source>
        <dbReference type="EMBL" id="MFD0902877.1"/>
    </source>
</evidence>
<sequence length="67" mass="7040">MVNLDPACAAFRKSSFSEGANGCVEAAVLGQDHLVRDSKDPDGGCLALDGGTWNALLTEIKRGVYDL</sequence>
<gene>
    <name evidence="2" type="ORF">ACFQ11_20940</name>
</gene>
<dbReference type="InterPro" id="IPR007278">
    <property type="entry name" value="DUF397"/>
</dbReference>
<reference evidence="3" key="1">
    <citation type="journal article" date="2019" name="Int. J. Syst. Evol. Microbiol.">
        <title>The Global Catalogue of Microorganisms (GCM) 10K type strain sequencing project: providing services to taxonomists for standard genome sequencing and annotation.</title>
        <authorList>
            <consortium name="The Broad Institute Genomics Platform"/>
            <consortium name="The Broad Institute Genome Sequencing Center for Infectious Disease"/>
            <person name="Wu L."/>
            <person name="Ma J."/>
        </authorList>
    </citation>
    <scope>NUCLEOTIDE SEQUENCE [LARGE SCALE GENOMIC DNA]</scope>
    <source>
        <strain evidence="3">JCM 31202</strain>
    </source>
</reference>
<dbReference type="Proteomes" id="UP001596972">
    <property type="component" value="Unassembled WGS sequence"/>
</dbReference>
<evidence type="ECO:0000259" key="1">
    <source>
        <dbReference type="Pfam" id="PF04149"/>
    </source>
</evidence>
<dbReference type="RefSeq" id="WP_378301097.1">
    <property type="nucleotide sequence ID" value="NZ_JBHTJA010000043.1"/>
</dbReference>
<proteinExistence type="predicted"/>
<accession>A0ABW3ERR9</accession>
<keyword evidence="3" id="KW-1185">Reference proteome</keyword>